<dbReference type="KEGG" id="tpav:HRQ91_07095"/>
<dbReference type="Proteomes" id="UP000671908">
    <property type="component" value="Chromosome"/>
</dbReference>
<protein>
    <submittedName>
        <fullName evidence="1">Uncharacterized protein</fullName>
    </submittedName>
</protein>
<sequence length="871" mass="100009">MMTEVKKYYFIFILFFSVSFVRGNTHENAHKSENSNINGFMPPTLYISTLTQAFCKGFEFSVYDGKIWTKKPEQKEWSLFLGTGVPYNPKTPQLAGKDWFAPAASIKQIAADGDAVFAFDDKDLMYRCYTQDYTADKPFEWLNNFGWPQKQILKKDARFLKARSWGIGVRRKDVLWYTDRYGNEHHYGTMGLETIYFLSENGQEIRFTDSGLPAAFSKTILGPERGSFISENMSVSGSTLFLINGAGEMYTRLIDYDTMGCDPMFFKYTYNDEKYKYSGTDYRSNYTPWGLPNEDWKKQPDIPLKGHARLSKYISIIQNGRGNSARELRVAGLSPEGKTGFYHKQIDESDWKFTSAALHLEQTSFLPYADQKNSTDKSIRASLRGNKHEFSYVGHIYKGDKKIDGFTCRIPDFTLTTEGSCSFIIYDKKTQKKKRALFYPLEIWTYITQDDPGFDGTTRNFFITPEFSPDLPEDEEKRFEEQKDMMPLPPVSEPSGLGASPADFGIPSVIMSDASSPLLPGASANTGQNPSLTDIFREIFDGTNKKLYAFTAHATTDYIEIDCKNSMDYNIFLTKEETDLSPAEYKTNIYFKHPLVENSVKESELLLPLNKTYTVFDAPEIYKKIQNNKEQIQKLSSDEEIFQAYSRNATRSRWGYSLVDFLTTITLLNKIDFPKIKTLTSYGNTIMTTNAASMQSLAEYRSFIYPFITRLIQKRIEVYDKLLKDILQGSSRSVDPRLKNSYFEYFEEAGLPPKQEGYSPLMSAKATIERYPDIPLYAGMQLSINTKNDSLIILIEIPDLINAIFTQQKNNIRCYATLRFMTENKDKTKMEKRLKEFIKNDGYFLWDGSAITIYASDKKTVLFEGLSAHER</sequence>
<gene>
    <name evidence="1" type="ORF">HRQ91_07095</name>
</gene>
<name>A0A975IEV8_9SPIR</name>
<reference evidence="1 2" key="1">
    <citation type="journal article" date="2021" name="Microbiol. Resour. Announc.">
        <title>Complete Genome Sequences of Three Human Oral Treponema parvum Isolates.</title>
        <authorList>
            <person name="Zeng H."/>
            <person name="Watt R.M."/>
        </authorList>
    </citation>
    <scope>NUCLEOTIDE SEQUENCE [LARGE SCALE GENOMIC DNA]</scope>
    <source>
        <strain evidence="1 2">ATCC 700770</strain>
    </source>
</reference>
<keyword evidence="2" id="KW-1185">Reference proteome</keyword>
<accession>A0A975IEV8</accession>
<organism evidence="1 2">
    <name type="scientific">Treponema parvum</name>
    <dbReference type="NCBI Taxonomy" id="138851"/>
    <lineage>
        <taxon>Bacteria</taxon>
        <taxon>Pseudomonadati</taxon>
        <taxon>Spirochaetota</taxon>
        <taxon>Spirochaetia</taxon>
        <taxon>Spirochaetales</taxon>
        <taxon>Treponemataceae</taxon>
        <taxon>Treponema</taxon>
    </lineage>
</organism>
<proteinExistence type="predicted"/>
<dbReference type="AlphaFoldDB" id="A0A975IEV8"/>
<evidence type="ECO:0000313" key="1">
    <source>
        <dbReference type="EMBL" id="QTQ14232.1"/>
    </source>
</evidence>
<dbReference type="EMBL" id="CP054142">
    <property type="protein sequence ID" value="QTQ14232.1"/>
    <property type="molecule type" value="Genomic_DNA"/>
</dbReference>
<dbReference type="RefSeq" id="WP_210118905.1">
    <property type="nucleotide sequence ID" value="NZ_CP054142.1"/>
</dbReference>
<evidence type="ECO:0000313" key="2">
    <source>
        <dbReference type="Proteomes" id="UP000671908"/>
    </source>
</evidence>